<dbReference type="Gene3D" id="3.30.70.1440">
    <property type="entry name" value="Multidrug efflux transporter AcrB pore domain"/>
    <property type="match status" value="1"/>
</dbReference>
<dbReference type="SUPFAM" id="SSF82714">
    <property type="entry name" value="Multidrug efflux transporter AcrB TolC docking domain, DN and DC subdomains"/>
    <property type="match status" value="2"/>
</dbReference>
<dbReference type="Gene3D" id="3.30.70.1430">
    <property type="entry name" value="Multidrug efflux transporter AcrB pore domain"/>
    <property type="match status" value="2"/>
</dbReference>
<keyword evidence="1" id="KW-0472">Membrane</keyword>
<accession>A0A1E7Z6B8</accession>
<keyword evidence="1" id="KW-1133">Transmembrane helix</keyword>
<evidence type="ECO:0000256" key="1">
    <source>
        <dbReference type="SAM" id="Phobius"/>
    </source>
</evidence>
<dbReference type="SUPFAM" id="SSF82866">
    <property type="entry name" value="Multidrug efflux transporter AcrB transmembrane domain"/>
    <property type="match status" value="2"/>
</dbReference>
<dbReference type="Gene3D" id="3.30.2090.10">
    <property type="entry name" value="Multidrug efflux transporter AcrB TolC docking domain, DN and DC subdomains"/>
    <property type="match status" value="2"/>
</dbReference>
<evidence type="ECO:0000313" key="2">
    <source>
        <dbReference type="EMBL" id="OFC69078.1"/>
    </source>
</evidence>
<feature type="transmembrane region" description="Helical" evidence="1">
    <location>
        <begin position="432"/>
        <end position="453"/>
    </location>
</feature>
<comment type="caution">
    <text evidence="2">The sequence shown here is derived from an EMBL/GenBank/DDBJ whole genome shotgun (WGS) entry which is preliminary data.</text>
</comment>
<feature type="transmembrane region" description="Helical" evidence="1">
    <location>
        <begin position="361"/>
        <end position="381"/>
    </location>
</feature>
<evidence type="ECO:0000313" key="3">
    <source>
        <dbReference type="Proteomes" id="UP000175691"/>
    </source>
</evidence>
<protein>
    <submittedName>
        <fullName evidence="2">RND transporter</fullName>
    </submittedName>
</protein>
<dbReference type="Proteomes" id="UP000175691">
    <property type="component" value="Unassembled WGS sequence"/>
</dbReference>
<gene>
    <name evidence="2" type="ORF">BFC18_20295</name>
</gene>
<feature type="transmembrane region" description="Helical" evidence="1">
    <location>
        <begin position="987"/>
        <end position="1006"/>
    </location>
</feature>
<feature type="transmembrane region" description="Helical" evidence="1">
    <location>
        <begin position="387"/>
        <end position="411"/>
    </location>
</feature>
<dbReference type="RefSeq" id="WP_070127246.1">
    <property type="nucleotide sequence ID" value="NZ_MDHN01000041.1"/>
</dbReference>
<dbReference type="InterPro" id="IPR027463">
    <property type="entry name" value="AcrB_DN_DC_subdom"/>
</dbReference>
<sequence>MLALVRIALSKPYTFVVLALLILILGPLSAMRTPTDIFPNVDIPVIAVAWQWRGLPPDEMAGRITTPFERALNSIVNDVEHIEATSYTGFGIVKIFFHDSVDINMANAQVTGVAQTLLRQMPQGTQPPLIMNYNASTVPVLQLALSGKGLTEQQLADLAMNQLRSRLVTVQGASIPWPFGGKSRQIQIDLDPDALRARGLSGQDVANALADQNVIIPAGTQKIGEFEYAIQINNAPATMEEIGDLPVKTVGGTIVYIRDVANVYDGSAVQTNIVHVDGGRSVLMSIFKGGNTSTLDVINGIKARIEEVRDALPESLEVKQIGDQSMFVLNAVHGVVVEGVIAALLTSLMILLFLGSWRSTLIVTLSIPLSILGAILVMSLLGHTLNIMTLGGLALAVGILVDEATVTIESINYHLEQGKPVENAILDGARQIAVPAFVSLLCICIVFVPMYFLEGVPRYLFVPMAEAVMLSMLFSFLLSRTLVPTLAKYMLKPHQPHDESMAKRGFFSRFQGGFEKRFHSMRERYQATLGRALHARKVFIIFFMLVVIASFALLPFIGRNFFPDVDSGQIALHARGPVGMRVEETAARFAEIQDVIREVIPQQEISAMVDNVGTYISSMNTIYSNTGMIGSSDGDISISLSAEHAPTADYIKRLREVLPERFPDMTFSFLPADIVSQILNFGAPSPIDIQIRGRDLNASFDFANGMLREIKAIPGVADARIQQSRQAPAIKINIDRNQAAFAGISQRDISNSLVVNLAGSAQVAPTFWLNPANGVSYPIVMQTPQHRIDSLTELNNVPVSASGGDAEPSVLGSMATFSRTQLNGVYSEYNIEPMVQIFATTQGRDLGAVAADIQAVIDKFEANKPRGATVEMKGQVSTMQSAYTGLLTGLIGAVCLVYFIIVINFQSWRDPFIIIMALPAAIAGIVWMLFTTGTTFSVPALTGAIMCMGVATANSVLVVSFARERLEATGNAVQAALEAGFARLRPVLMTALAMIVGMLPMALGFGEGGEQNAPLGRAVIGGLLFATVATLFFVPVIFSVLHRNDSKINLNKPVEE</sequence>
<dbReference type="Gene3D" id="3.30.70.1320">
    <property type="entry name" value="Multidrug efflux transporter AcrB pore domain like"/>
    <property type="match status" value="1"/>
</dbReference>
<feature type="transmembrane region" description="Helical" evidence="1">
    <location>
        <begin position="331"/>
        <end position="354"/>
    </location>
</feature>
<feature type="transmembrane region" description="Helical" evidence="1">
    <location>
        <begin position="459"/>
        <end position="483"/>
    </location>
</feature>
<organism evidence="2 3">
    <name type="scientific">Alteromonas confluentis</name>
    <dbReference type="NCBI Taxonomy" id="1656094"/>
    <lineage>
        <taxon>Bacteria</taxon>
        <taxon>Pseudomonadati</taxon>
        <taxon>Pseudomonadota</taxon>
        <taxon>Gammaproteobacteria</taxon>
        <taxon>Alteromonadales</taxon>
        <taxon>Alteromonadaceae</taxon>
        <taxon>Alteromonas/Salinimonas group</taxon>
        <taxon>Alteromonas</taxon>
    </lineage>
</organism>
<feature type="transmembrane region" description="Helical" evidence="1">
    <location>
        <begin position="912"/>
        <end position="930"/>
    </location>
</feature>
<dbReference type="PANTHER" id="PTHR32063">
    <property type="match status" value="1"/>
</dbReference>
<reference evidence="2 3" key="1">
    <citation type="submission" date="2016-08" db="EMBL/GenBank/DDBJ databases">
        <authorList>
            <person name="Seilhamer J.J."/>
        </authorList>
    </citation>
    <scope>NUCLEOTIDE SEQUENCE [LARGE SCALE GENOMIC DNA]</scope>
    <source>
        <strain evidence="2 3">KCTC 42603</strain>
    </source>
</reference>
<dbReference type="OrthoDB" id="9759330at2"/>
<dbReference type="PANTHER" id="PTHR32063:SF8">
    <property type="entry name" value="CATION EFFLUX PROTEIN"/>
    <property type="match status" value="1"/>
</dbReference>
<feature type="transmembrane region" description="Helical" evidence="1">
    <location>
        <begin position="1018"/>
        <end position="1041"/>
    </location>
</feature>
<dbReference type="Gene3D" id="1.20.1640.10">
    <property type="entry name" value="Multidrug efflux transporter AcrB transmembrane domain"/>
    <property type="match status" value="2"/>
</dbReference>
<name>A0A1E7Z6B8_9ALTE</name>
<keyword evidence="3" id="KW-1185">Reference proteome</keyword>
<dbReference type="EMBL" id="MDHN01000041">
    <property type="protein sequence ID" value="OFC69078.1"/>
    <property type="molecule type" value="Genomic_DNA"/>
</dbReference>
<proteinExistence type="predicted"/>
<dbReference type="SUPFAM" id="SSF82693">
    <property type="entry name" value="Multidrug efflux transporter AcrB pore domain, PN1, PN2, PC1 and PC2 subdomains"/>
    <property type="match status" value="2"/>
</dbReference>
<dbReference type="GO" id="GO:0005886">
    <property type="term" value="C:plasma membrane"/>
    <property type="evidence" value="ECO:0007669"/>
    <property type="project" value="TreeGrafter"/>
</dbReference>
<dbReference type="PRINTS" id="PR00702">
    <property type="entry name" value="ACRIFLAVINRP"/>
</dbReference>
<dbReference type="AlphaFoldDB" id="A0A1E7Z6B8"/>
<dbReference type="GO" id="GO:0042910">
    <property type="term" value="F:xenobiotic transmembrane transporter activity"/>
    <property type="evidence" value="ECO:0007669"/>
    <property type="project" value="TreeGrafter"/>
</dbReference>
<dbReference type="Pfam" id="PF00873">
    <property type="entry name" value="ACR_tran"/>
    <property type="match status" value="1"/>
</dbReference>
<feature type="transmembrane region" description="Helical" evidence="1">
    <location>
        <begin position="538"/>
        <end position="557"/>
    </location>
</feature>
<dbReference type="STRING" id="1656094.BFC18_20295"/>
<feature type="transmembrane region" description="Helical" evidence="1">
    <location>
        <begin position="936"/>
        <end position="959"/>
    </location>
</feature>
<dbReference type="InterPro" id="IPR001036">
    <property type="entry name" value="Acrflvin-R"/>
</dbReference>
<feature type="transmembrane region" description="Helical" evidence="1">
    <location>
        <begin position="882"/>
        <end position="905"/>
    </location>
</feature>
<keyword evidence="1" id="KW-0812">Transmembrane</keyword>